<evidence type="ECO:0000313" key="7">
    <source>
        <dbReference type="Proteomes" id="UP000054248"/>
    </source>
</evidence>
<dbReference type="SUPFAM" id="SSF48452">
    <property type="entry name" value="TPR-like"/>
    <property type="match status" value="1"/>
</dbReference>
<dbReference type="Proteomes" id="UP000054248">
    <property type="component" value="Unassembled WGS sequence"/>
</dbReference>
<dbReference type="Gene3D" id="1.25.40.10">
    <property type="entry name" value="Tetratricopeptide repeat domain"/>
    <property type="match status" value="1"/>
</dbReference>
<keyword evidence="1" id="KW-0808">Transferase</keyword>
<dbReference type="AlphaFoldDB" id="A0A0C3LH14"/>
<accession>A0A0C3LH14</accession>
<dbReference type="STRING" id="1051891.A0A0C3LH14"/>
<dbReference type="Gene3D" id="1.10.510.10">
    <property type="entry name" value="Transferase(Phosphotransferase) domain 1"/>
    <property type="match status" value="1"/>
</dbReference>
<reference evidence="7" key="2">
    <citation type="submission" date="2015-01" db="EMBL/GenBank/DDBJ databases">
        <title>Evolutionary Origins and Diversification of the Mycorrhizal Mutualists.</title>
        <authorList>
            <consortium name="DOE Joint Genome Institute"/>
            <consortium name="Mycorrhizal Genomics Consortium"/>
            <person name="Kohler A."/>
            <person name="Kuo A."/>
            <person name="Nagy L.G."/>
            <person name="Floudas D."/>
            <person name="Copeland A."/>
            <person name="Barry K.W."/>
            <person name="Cichocki N."/>
            <person name="Veneault-Fourrey C."/>
            <person name="LaButti K."/>
            <person name="Lindquist E.A."/>
            <person name="Lipzen A."/>
            <person name="Lundell T."/>
            <person name="Morin E."/>
            <person name="Murat C."/>
            <person name="Riley R."/>
            <person name="Ohm R."/>
            <person name="Sun H."/>
            <person name="Tunlid A."/>
            <person name="Henrissat B."/>
            <person name="Grigoriev I.V."/>
            <person name="Hibbett D.S."/>
            <person name="Martin F."/>
        </authorList>
    </citation>
    <scope>NUCLEOTIDE SEQUENCE [LARGE SCALE GENOMIC DNA]</scope>
    <source>
        <strain evidence="7">MUT 4182</strain>
    </source>
</reference>
<sequence>VITDFGSARSIDSATEAVISGVNVAKAATIQHKISTTIESLKAEVAASGEFITITGPAWTVRWAAPELLDGVLPGLESDIWAFGWICWEAVTGNFPFDDENDVAVIRRIMAQDLPTVRNNAQLSQVKALCSLMEECLRLEANNRPPAMGCQQALSFMDQTIPSGGGENGLATTRSSGLLHALGMIQLRNGVTLEAQEYFRQSLEASKSVGDEQGKARALRAIGEVYRAQNEYSKAEESYI</sequence>
<organism evidence="6 7">
    <name type="scientific">Tulasnella calospora MUT 4182</name>
    <dbReference type="NCBI Taxonomy" id="1051891"/>
    <lineage>
        <taxon>Eukaryota</taxon>
        <taxon>Fungi</taxon>
        <taxon>Dikarya</taxon>
        <taxon>Basidiomycota</taxon>
        <taxon>Agaricomycotina</taxon>
        <taxon>Agaricomycetes</taxon>
        <taxon>Cantharellales</taxon>
        <taxon>Tulasnellaceae</taxon>
        <taxon>Tulasnella</taxon>
    </lineage>
</organism>
<dbReference type="InterPro" id="IPR011990">
    <property type="entry name" value="TPR-like_helical_dom_sf"/>
</dbReference>
<evidence type="ECO:0000256" key="2">
    <source>
        <dbReference type="ARBA" id="ARBA00022741"/>
    </source>
</evidence>
<dbReference type="SUPFAM" id="SSF56112">
    <property type="entry name" value="Protein kinase-like (PK-like)"/>
    <property type="match status" value="1"/>
</dbReference>
<dbReference type="Pfam" id="PF07714">
    <property type="entry name" value="PK_Tyr_Ser-Thr"/>
    <property type="match status" value="1"/>
</dbReference>
<dbReference type="Pfam" id="PF13424">
    <property type="entry name" value="TPR_12"/>
    <property type="match status" value="1"/>
</dbReference>
<dbReference type="EMBL" id="KN823163">
    <property type="protein sequence ID" value="KIO20742.1"/>
    <property type="molecule type" value="Genomic_DNA"/>
</dbReference>
<dbReference type="InterPro" id="IPR051681">
    <property type="entry name" value="Ser/Thr_Kinases-Pseudokinases"/>
</dbReference>
<reference evidence="6 7" key="1">
    <citation type="submission" date="2014-04" db="EMBL/GenBank/DDBJ databases">
        <authorList>
            <consortium name="DOE Joint Genome Institute"/>
            <person name="Kuo A."/>
            <person name="Girlanda M."/>
            <person name="Perotto S."/>
            <person name="Kohler A."/>
            <person name="Nagy L.G."/>
            <person name="Floudas D."/>
            <person name="Copeland A."/>
            <person name="Barry K.W."/>
            <person name="Cichocki N."/>
            <person name="Veneault-Fourrey C."/>
            <person name="LaButti K."/>
            <person name="Lindquist E.A."/>
            <person name="Lipzen A."/>
            <person name="Lundell T."/>
            <person name="Morin E."/>
            <person name="Murat C."/>
            <person name="Sun H."/>
            <person name="Tunlid A."/>
            <person name="Henrissat B."/>
            <person name="Grigoriev I.V."/>
            <person name="Hibbett D.S."/>
            <person name="Martin F."/>
            <person name="Nordberg H.P."/>
            <person name="Cantor M.N."/>
            <person name="Hua S.X."/>
        </authorList>
    </citation>
    <scope>NUCLEOTIDE SEQUENCE [LARGE SCALE GENOMIC DNA]</scope>
    <source>
        <strain evidence="6 7">MUT 4182</strain>
    </source>
</reference>
<proteinExistence type="predicted"/>
<feature type="domain" description="Protein kinase" evidence="5">
    <location>
        <begin position="1"/>
        <end position="157"/>
    </location>
</feature>
<dbReference type="OrthoDB" id="4062651at2759"/>
<dbReference type="PROSITE" id="PS50011">
    <property type="entry name" value="PROTEIN_KINASE_DOM"/>
    <property type="match status" value="1"/>
</dbReference>
<dbReference type="PANTHER" id="PTHR44329:SF288">
    <property type="entry name" value="MITOGEN-ACTIVATED PROTEIN KINASE KINASE KINASE 20"/>
    <property type="match status" value="1"/>
</dbReference>
<dbReference type="InterPro" id="IPR000719">
    <property type="entry name" value="Prot_kinase_dom"/>
</dbReference>
<dbReference type="PANTHER" id="PTHR44329">
    <property type="entry name" value="SERINE/THREONINE-PROTEIN KINASE TNNI3K-RELATED"/>
    <property type="match status" value="1"/>
</dbReference>
<keyword evidence="2" id="KW-0547">Nucleotide-binding</keyword>
<name>A0A0C3LH14_9AGAM</name>
<feature type="non-terminal residue" evidence="6">
    <location>
        <position position="240"/>
    </location>
</feature>
<feature type="non-terminal residue" evidence="6">
    <location>
        <position position="1"/>
    </location>
</feature>
<evidence type="ECO:0000259" key="5">
    <source>
        <dbReference type="PROSITE" id="PS50011"/>
    </source>
</evidence>
<evidence type="ECO:0000256" key="4">
    <source>
        <dbReference type="ARBA" id="ARBA00022840"/>
    </source>
</evidence>
<keyword evidence="7" id="KW-1185">Reference proteome</keyword>
<evidence type="ECO:0000256" key="1">
    <source>
        <dbReference type="ARBA" id="ARBA00022679"/>
    </source>
</evidence>
<evidence type="ECO:0000313" key="6">
    <source>
        <dbReference type="EMBL" id="KIO20742.1"/>
    </source>
</evidence>
<keyword evidence="3" id="KW-0418">Kinase</keyword>
<protein>
    <recommendedName>
        <fullName evidence="5">Protein kinase domain-containing protein</fullName>
    </recommendedName>
</protein>
<dbReference type="GO" id="GO:0004674">
    <property type="term" value="F:protein serine/threonine kinase activity"/>
    <property type="evidence" value="ECO:0007669"/>
    <property type="project" value="TreeGrafter"/>
</dbReference>
<evidence type="ECO:0000256" key="3">
    <source>
        <dbReference type="ARBA" id="ARBA00022777"/>
    </source>
</evidence>
<gene>
    <name evidence="6" type="ORF">M407DRAFT_29636</name>
</gene>
<dbReference type="GO" id="GO:0005524">
    <property type="term" value="F:ATP binding"/>
    <property type="evidence" value="ECO:0007669"/>
    <property type="project" value="UniProtKB-KW"/>
</dbReference>
<dbReference type="HOGENOM" id="CLU_1158823_0_0_1"/>
<dbReference type="InterPro" id="IPR011009">
    <property type="entry name" value="Kinase-like_dom_sf"/>
</dbReference>
<dbReference type="InterPro" id="IPR001245">
    <property type="entry name" value="Ser-Thr/Tyr_kinase_cat_dom"/>
</dbReference>
<keyword evidence="4" id="KW-0067">ATP-binding</keyword>